<accession>A0A2K1KC70</accession>
<gene>
    <name evidence="2" type="ORF">PHYPA_010571</name>
</gene>
<dbReference type="GO" id="GO:0004722">
    <property type="term" value="F:protein serine/threonine phosphatase activity"/>
    <property type="evidence" value="ECO:0000318"/>
    <property type="project" value="GO_Central"/>
</dbReference>
<dbReference type="InterPro" id="IPR036457">
    <property type="entry name" value="PPM-type-like_dom_sf"/>
</dbReference>
<sequence length="235" mass="25844">MLESSKCHFSALGHGVFSDERVKASEGKLSRFKVAEGVEIGPIRVWPCGPCLSRSIGDLDVGDYIVAVPHVKQIKLSPAGGRLILTSDGVWDATCTKRAAKFCRGVHHPETAARYVVKVSRGLRDDTTCLVVDIAPLGSQPFAPPLKKQMRFLKMFRCTAVREGQIASDLSIMEELFEENSAELTERQVHKFCSSSRDAQIFVHAGSYFSSARKDWNGKVSCTECKNKHNAGTGR</sequence>
<dbReference type="GO" id="GO:1902531">
    <property type="term" value="P:regulation of intracellular signal transduction"/>
    <property type="evidence" value="ECO:0000318"/>
    <property type="project" value="GO_Central"/>
</dbReference>
<organism evidence="2">
    <name type="scientific">Physcomitrium patens</name>
    <name type="common">Spreading-leaved earth moss</name>
    <name type="synonym">Physcomitrella patens</name>
    <dbReference type="NCBI Taxonomy" id="3218"/>
    <lineage>
        <taxon>Eukaryota</taxon>
        <taxon>Viridiplantae</taxon>
        <taxon>Streptophyta</taxon>
        <taxon>Embryophyta</taxon>
        <taxon>Bryophyta</taxon>
        <taxon>Bryophytina</taxon>
        <taxon>Bryopsida</taxon>
        <taxon>Funariidae</taxon>
        <taxon>Funariales</taxon>
        <taxon>Funariaceae</taxon>
        <taxon>Physcomitrium</taxon>
    </lineage>
</organism>
<keyword evidence="4" id="KW-1185">Reference proteome</keyword>
<name>A0A2K1KC70_PHYPA</name>
<reference evidence="2 4" key="2">
    <citation type="journal article" date="2018" name="Plant J.">
        <title>The Physcomitrella patens chromosome-scale assembly reveals moss genome structure and evolution.</title>
        <authorList>
            <person name="Lang D."/>
            <person name="Ullrich K.K."/>
            <person name="Murat F."/>
            <person name="Fuchs J."/>
            <person name="Jenkins J."/>
            <person name="Haas F.B."/>
            <person name="Piednoel M."/>
            <person name="Gundlach H."/>
            <person name="Van Bel M."/>
            <person name="Meyberg R."/>
            <person name="Vives C."/>
            <person name="Morata J."/>
            <person name="Symeonidi A."/>
            <person name="Hiss M."/>
            <person name="Muchero W."/>
            <person name="Kamisugi Y."/>
            <person name="Saleh O."/>
            <person name="Blanc G."/>
            <person name="Decker E.L."/>
            <person name="van Gessel N."/>
            <person name="Grimwood J."/>
            <person name="Hayes R.D."/>
            <person name="Graham S.W."/>
            <person name="Gunter L.E."/>
            <person name="McDaniel S.F."/>
            <person name="Hoernstein S.N.W."/>
            <person name="Larsson A."/>
            <person name="Li F.W."/>
            <person name="Perroud P.F."/>
            <person name="Phillips J."/>
            <person name="Ranjan P."/>
            <person name="Rokshar D.S."/>
            <person name="Rothfels C.J."/>
            <person name="Schneider L."/>
            <person name="Shu S."/>
            <person name="Stevenson D.W."/>
            <person name="Thummler F."/>
            <person name="Tillich M."/>
            <person name="Villarreal Aguilar J.C."/>
            <person name="Widiez T."/>
            <person name="Wong G.K."/>
            <person name="Wymore A."/>
            <person name="Zhang Y."/>
            <person name="Zimmer A.D."/>
            <person name="Quatrano R.S."/>
            <person name="Mayer K.F.X."/>
            <person name="Goodstein D."/>
            <person name="Casacuberta J.M."/>
            <person name="Vandepoele K."/>
            <person name="Reski R."/>
            <person name="Cuming A.C."/>
            <person name="Tuskan G.A."/>
            <person name="Maumus F."/>
            <person name="Salse J."/>
            <person name="Schmutz J."/>
            <person name="Rensing S.A."/>
        </authorList>
    </citation>
    <scope>NUCLEOTIDE SEQUENCE [LARGE SCALE GENOMIC DNA]</scope>
    <source>
        <strain evidence="3 4">cv. Gransden 2004</strain>
    </source>
</reference>
<evidence type="ECO:0000313" key="3">
    <source>
        <dbReference type="EnsemblPlants" id="Pp3c7_19410V3.1"/>
    </source>
</evidence>
<dbReference type="InterPro" id="IPR015655">
    <property type="entry name" value="PP2C"/>
</dbReference>
<dbReference type="Gramene" id="Pp3c7_19410V3.1">
    <property type="protein sequence ID" value="Pp3c7_19410V3.1"/>
    <property type="gene ID" value="Pp3c7_19410"/>
</dbReference>
<feature type="domain" description="PPM-type phosphatase" evidence="1">
    <location>
        <begin position="1"/>
        <end position="134"/>
    </location>
</feature>
<dbReference type="InParanoid" id="A0A2K1KC70"/>
<dbReference type="EMBL" id="ABEU02000007">
    <property type="protein sequence ID" value="PNR51384.1"/>
    <property type="molecule type" value="Genomic_DNA"/>
</dbReference>
<reference evidence="2 4" key="1">
    <citation type="journal article" date="2008" name="Science">
        <title>The Physcomitrella genome reveals evolutionary insights into the conquest of land by plants.</title>
        <authorList>
            <person name="Rensing S."/>
            <person name="Lang D."/>
            <person name="Zimmer A."/>
            <person name="Terry A."/>
            <person name="Salamov A."/>
            <person name="Shapiro H."/>
            <person name="Nishiyama T."/>
            <person name="Perroud P.-F."/>
            <person name="Lindquist E."/>
            <person name="Kamisugi Y."/>
            <person name="Tanahashi T."/>
            <person name="Sakakibara K."/>
            <person name="Fujita T."/>
            <person name="Oishi K."/>
            <person name="Shin-I T."/>
            <person name="Kuroki Y."/>
            <person name="Toyoda A."/>
            <person name="Suzuki Y."/>
            <person name="Hashimoto A."/>
            <person name="Yamaguchi K."/>
            <person name="Sugano A."/>
            <person name="Kohara Y."/>
            <person name="Fujiyama A."/>
            <person name="Anterola A."/>
            <person name="Aoki S."/>
            <person name="Ashton N."/>
            <person name="Barbazuk W.B."/>
            <person name="Barker E."/>
            <person name="Bennetzen J."/>
            <person name="Bezanilla M."/>
            <person name="Blankenship R."/>
            <person name="Cho S.H."/>
            <person name="Dutcher S."/>
            <person name="Estelle M."/>
            <person name="Fawcett J.A."/>
            <person name="Gundlach H."/>
            <person name="Hanada K."/>
            <person name="Heyl A."/>
            <person name="Hicks K.A."/>
            <person name="Hugh J."/>
            <person name="Lohr M."/>
            <person name="Mayer K."/>
            <person name="Melkozernov A."/>
            <person name="Murata T."/>
            <person name="Nelson D."/>
            <person name="Pils B."/>
            <person name="Prigge M."/>
            <person name="Reiss B."/>
            <person name="Renner T."/>
            <person name="Rombauts S."/>
            <person name="Rushton P."/>
            <person name="Sanderfoot A."/>
            <person name="Schween G."/>
            <person name="Shiu S.-H."/>
            <person name="Stueber K."/>
            <person name="Theodoulou F.L."/>
            <person name="Tu H."/>
            <person name="Van de Peer Y."/>
            <person name="Verrier P.J."/>
            <person name="Waters E."/>
            <person name="Wood A."/>
            <person name="Yang L."/>
            <person name="Cove D."/>
            <person name="Cuming A."/>
            <person name="Hasebe M."/>
            <person name="Lucas S."/>
            <person name="Mishler D.B."/>
            <person name="Reski R."/>
            <person name="Grigoriev I."/>
            <person name="Quatrano R.S."/>
            <person name="Boore J.L."/>
        </authorList>
    </citation>
    <scope>NUCLEOTIDE SEQUENCE [LARGE SCALE GENOMIC DNA]</scope>
    <source>
        <strain evidence="3 4">cv. Gransden 2004</strain>
    </source>
</reference>
<protein>
    <recommendedName>
        <fullName evidence="1">PPM-type phosphatase domain-containing protein</fullName>
    </recommendedName>
</protein>
<proteinExistence type="predicted"/>
<dbReference type="AlphaFoldDB" id="A0A2K1KC70"/>
<dbReference type="SUPFAM" id="SSF81606">
    <property type="entry name" value="PP2C-like"/>
    <property type="match status" value="1"/>
</dbReference>
<dbReference type="PROSITE" id="PS51746">
    <property type="entry name" value="PPM_2"/>
    <property type="match status" value="1"/>
</dbReference>
<reference evidence="3" key="3">
    <citation type="submission" date="2020-12" db="UniProtKB">
        <authorList>
            <consortium name="EnsemblPlants"/>
        </authorList>
    </citation>
    <scope>IDENTIFICATION</scope>
</reference>
<dbReference type="Pfam" id="PF00481">
    <property type="entry name" value="PP2C"/>
    <property type="match status" value="1"/>
</dbReference>
<evidence type="ECO:0000313" key="2">
    <source>
        <dbReference type="EMBL" id="PNR51384.1"/>
    </source>
</evidence>
<dbReference type="EnsemblPlants" id="Pp3c7_19410V3.1">
    <property type="protein sequence ID" value="Pp3c7_19410V3.1"/>
    <property type="gene ID" value="Pp3c7_19410"/>
</dbReference>
<dbReference type="PANTHER" id="PTHR47992">
    <property type="entry name" value="PROTEIN PHOSPHATASE"/>
    <property type="match status" value="1"/>
</dbReference>
<evidence type="ECO:0000259" key="1">
    <source>
        <dbReference type="PROSITE" id="PS51746"/>
    </source>
</evidence>
<evidence type="ECO:0000313" key="4">
    <source>
        <dbReference type="Proteomes" id="UP000006727"/>
    </source>
</evidence>
<dbReference type="Proteomes" id="UP000006727">
    <property type="component" value="Chromosome 7"/>
</dbReference>
<dbReference type="Gene3D" id="3.60.40.10">
    <property type="entry name" value="PPM-type phosphatase domain"/>
    <property type="match status" value="1"/>
</dbReference>
<dbReference type="InterPro" id="IPR001932">
    <property type="entry name" value="PPM-type_phosphatase-like_dom"/>
</dbReference>